<name>A0AAN8PRD1_PATCE</name>
<feature type="transmembrane region" description="Helical" evidence="8">
    <location>
        <begin position="12"/>
        <end position="36"/>
    </location>
</feature>
<comment type="pathway">
    <text evidence="2 7">Glycolipid biosynthesis; glycosylphosphatidylinositol-anchor biosynthesis.</text>
</comment>
<comment type="subcellular location">
    <subcellularLocation>
        <location evidence="1">Membrane</location>
        <topology evidence="1">Multi-pass membrane protein</topology>
    </subcellularLocation>
</comment>
<evidence type="ECO:0000259" key="9">
    <source>
        <dbReference type="Pfam" id="PF08510"/>
    </source>
</evidence>
<evidence type="ECO:0000256" key="4">
    <source>
        <dbReference type="ARBA" id="ARBA00022692"/>
    </source>
</evidence>
<feature type="domain" description="PIG-P" evidence="9">
    <location>
        <begin position="11"/>
        <end position="125"/>
    </location>
</feature>
<proteinExistence type="inferred from homology"/>
<keyword evidence="6 7" id="KW-0472">Membrane</keyword>
<gene>
    <name evidence="10" type="ORF">SNE40_015019</name>
</gene>
<dbReference type="Proteomes" id="UP001347796">
    <property type="component" value="Unassembled WGS sequence"/>
</dbReference>
<keyword evidence="3 7" id="KW-0337">GPI-anchor biosynthesis</keyword>
<comment type="caution">
    <text evidence="10">The sequence shown here is derived from an EMBL/GenBank/DDBJ whole genome shotgun (WGS) entry which is preliminary data.</text>
</comment>
<evidence type="ECO:0000256" key="2">
    <source>
        <dbReference type="ARBA" id="ARBA00004687"/>
    </source>
</evidence>
<comment type="function">
    <text evidence="7">Part of the complex catalyzing the transfer of N-acetylglucosamine from UDP-N-acetylglucosamine to phosphatidylinositol, the first step of GPI biosynthesis.</text>
</comment>
<dbReference type="GO" id="GO:0006506">
    <property type="term" value="P:GPI anchor biosynthetic process"/>
    <property type="evidence" value="ECO:0007669"/>
    <property type="project" value="UniProtKB-KW"/>
</dbReference>
<dbReference type="EMBL" id="JAZGQO010000010">
    <property type="protein sequence ID" value="KAK6176786.1"/>
    <property type="molecule type" value="Genomic_DNA"/>
</dbReference>
<feature type="transmembrane region" description="Helical" evidence="8">
    <location>
        <begin position="56"/>
        <end position="76"/>
    </location>
</feature>
<protein>
    <recommendedName>
        <fullName evidence="7">Phosphatidylinositol N-acetylglucosaminyltransferase subunit P</fullName>
    </recommendedName>
</protein>
<keyword evidence="7" id="KW-0808">Transferase</keyword>
<evidence type="ECO:0000256" key="3">
    <source>
        <dbReference type="ARBA" id="ARBA00022502"/>
    </source>
</evidence>
<accession>A0AAN8PRD1</accession>
<reference evidence="10 11" key="1">
    <citation type="submission" date="2024-01" db="EMBL/GenBank/DDBJ databases">
        <title>The genome of the rayed Mediterranean limpet Patella caerulea (Linnaeus, 1758).</title>
        <authorList>
            <person name="Anh-Thu Weber A."/>
            <person name="Halstead-Nussloch G."/>
        </authorList>
    </citation>
    <scope>NUCLEOTIDE SEQUENCE [LARGE SCALE GENOMIC DNA]</scope>
    <source>
        <strain evidence="10">AATW-2023a</strain>
        <tissue evidence="10">Whole specimen</tissue>
    </source>
</reference>
<evidence type="ECO:0000256" key="7">
    <source>
        <dbReference type="PIRNR" id="PIRNR008765"/>
    </source>
</evidence>
<keyword evidence="11" id="KW-1185">Reference proteome</keyword>
<dbReference type="GO" id="GO:0017176">
    <property type="term" value="F:phosphatidylinositol N-acetylglucosaminyltransferase activity"/>
    <property type="evidence" value="ECO:0007669"/>
    <property type="project" value="UniProtKB-UniRule"/>
</dbReference>
<organism evidence="10 11">
    <name type="scientific">Patella caerulea</name>
    <name type="common">Rayed Mediterranean limpet</name>
    <dbReference type="NCBI Taxonomy" id="87958"/>
    <lineage>
        <taxon>Eukaryota</taxon>
        <taxon>Metazoa</taxon>
        <taxon>Spiralia</taxon>
        <taxon>Lophotrochozoa</taxon>
        <taxon>Mollusca</taxon>
        <taxon>Gastropoda</taxon>
        <taxon>Patellogastropoda</taxon>
        <taxon>Patelloidea</taxon>
        <taxon>Patellidae</taxon>
        <taxon>Patella</taxon>
    </lineage>
</organism>
<dbReference type="PANTHER" id="PTHR46346">
    <property type="entry name" value="PHOSPHATIDYLINOSITOL N-ACETYLGLUCOSAMINYLTRANSFERASE SUBUNIT P"/>
    <property type="match status" value="1"/>
</dbReference>
<evidence type="ECO:0000313" key="10">
    <source>
        <dbReference type="EMBL" id="KAK6176786.1"/>
    </source>
</evidence>
<dbReference type="PIRSF" id="PIRSF008765">
    <property type="entry name" value="PIG-P_GPI19"/>
    <property type="match status" value="1"/>
</dbReference>
<keyword evidence="5 8" id="KW-1133">Transmembrane helix</keyword>
<evidence type="ECO:0000256" key="5">
    <source>
        <dbReference type="ARBA" id="ARBA00022989"/>
    </source>
</evidence>
<evidence type="ECO:0000256" key="6">
    <source>
        <dbReference type="ARBA" id="ARBA00023136"/>
    </source>
</evidence>
<dbReference type="GO" id="GO:0016020">
    <property type="term" value="C:membrane"/>
    <property type="evidence" value="ECO:0007669"/>
    <property type="project" value="UniProtKB-SubCell"/>
</dbReference>
<comment type="similarity">
    <text evidence="7">Belongs to the PIGP family.</text>
</comment>
<sequence length="133" mass="15342">MAEHSPSPSPQRAFYGFVLYLVAHLSFVIYVIWAFLPEEWLHTIGFTYYPSRHWAVTVPIGLLVIFILAFPVYMGLSLYKTAHLTSLDTITDNYAIHTDVKKNKVEDQITPIADLCISDVNRRLYLNQETQYS</sequence>
<dbReference type="AlphaFoldDB" id="A0AAN8PRD1"/>
<keyword evidence="4 8" id="KW-0812">Transmembrane</keyword>
<dbReference type="InterPro" id="IPR013717">
    <property type="entry name" value="PIG-P"/>
</dbReference>
<evidence type="ECO:0000313" key="11">
    <source>
        <dbReference type="Proteomes" id="UP001347796"/>
    </source>
</evidence>
<dbReference type="GO" id="GO:0005783">
    <property type="term" value="C:endoplasmic reticulum"/>
    <property type="evidence" value="ECO:0007669"/>
    <property type="project" value="TreeGrafter"/>
</dbReference>
<evidence type="ECO:0000256" key="8">
    <source>
        <dbReference type="SAM" id="Phobius"/>
    </source>
</evidence>
<evidence type="ECO:0000256" key="1">
    <source>
        <dbReference type="ARBA" id="ARBA00004141"/>
    </source>
</evidence>
<dbReference type="Pfam" id="PF08510">
    <property type="entry name" value="PIG-P"/>
    <property type="match status" value="1"/>
</dbReference>
<dbReference type="InterPro" id="IPR052263">
    <property type="entry name" value="GPI_Anchor_Biosynth"/>
</dbReference>
<dbReference type="PANTHER" id="PTHR46346:SF1">
    <property type="entry name" value="PHOSPHATIDYLINOSITOL N-ACETYLGLUCOSAMINYLTRANSFERASE SUBUNIT P"/>
    <property type="match status" value="1"/>
</dbReference>
<dbReference type="InterPro" id="IPR016542">
    <property type="entry name" value="PIG-P_GPI19"/>
</dbReference>